<keyword evidence="7" id="KW-1185">Reference proteome</keyword>
<name>A0A370WU63_9GAMM</name>
<dbReference type="Proteomes" id="UP000254258">
    <property type="component" value="Unassembled WGS sequence"/>
</dbReference>
<dbReference type="PANTHER" id="PTHR30055">
    <property type="entry name" value="HTH-TYPE TRANSCRIPTIONAL REGULATOR RUTR"/>
    <property type="match status" value="1"/>
</dbReference>
<dbReference type="SUPFAM" id="SSF46689">
    <property type="entry name" value="Homeodomain-like"/>
    <property type="match status" value="1"/>
</dbReference>
<comment type="caution">
    <text evidence="6">The sequence shown here is derived from an EMBL/GenBank/DDBJ whole genome shotgun (WGS) entry which is preliminary data.</text>
</comment>
<dbReference type="RefSeq" id="WP_115496689.1">
    <property type="nucleotide sequence ID" value="NZ_QRBE01000011.1"/>
</dbReference>
<dbReference type="InterPro" id="IPR036271">
    <property type="entry name" value="Tet_transcr_reg_TetR-rel_C_sf"/>
</dbReference>
<gene>
    <name evidence="6" type="ORF">DWU98_16595</name>
</gene>
<evidence type="ECO:0000313" key="7">
    <source>
        <dbReference type="Proteomes" id="UP000254258"/>
    </source>
</evidence>
<dbReference type="GO" id="GO:0000976">
    <property type="term" value="F:transcription cis-regulatory region binding"/>
    <property type="evidence" value="ECO:0007669"/>
    <property type="project" value="TreeGrafter"/>
</dbReference>
<dbReference type="PROSITE" id="PS50977">
    <property type="entry name" value="HTH_TETR_2"/>
    <property type="match status" value="1"/>
</dbReference>
<dbReference type="PRINTS" id="PR00455">
    <property type="entry name" value="HTHTETR"/>
</dbReference>
<evidence type="ECO:0000256" key="3">
    <source>
        <dbReference type="ARBA" id="ARBA00023163"/>
    </source>
</evidence>
<dbReference type="OrthoDB" id="9089941at2"/>
<dbReference type="InterPro" id="IPR009057">
    <property type="entry name" value="Homeodomain-like_sf"/>
</dbReference>
<reference evidence="6 7" key="1">
    <citation type="submission" date="2018-07" db="EMBL/GenBank/DDBJ databases">
        <title>Dyella monticola sp. nov. and Dyella psychrodurans sp. nov. isolated from monsoon evergreen broad-leaved forest soil of Dinghu Mountain, China.</title>
        <authorList>
            <person name="Gao Z."/>
            <person name="Qiu L."/>
        </authorList>
    </citation>
    <scope>NUCLEOTIDE SEQUENCE [LARGE SCALE GENOMIC DNA]</scope>
    <source>
        <strain evidence="6 7">4G-K06</strain>
    </source>
</reference>
<keyword evidence="1" id="KW-0805">Transcription regulation</keyword>
<dbReference type="InterPro" id="IPR001647">
    <property type="entry name" value="HTH_TetR"/>
</dbReference>
<feature type="DNA-binding region" description="H-T-H motif" evidence="4">
    <location>
        <begin position="27"/>
        <end position="46"/>
    </location>
</feature>
<dbReference type="AlphaFoldDB" id="A0A370WU63"/>
<dbReference type="EMBL" id="QRBE01000011">
    <property type="protein sequence ID" value="RDS79683.1"/>
    <property type="molecule type" value="Genomic_DNA"/>
</dbReference>
<protein>
    <submittedName>
        <fullName evidence="6">TetR/AcrR family transcriptional regulator</fullName>
    </submittedName>
</protein>
<keyword evidence="3" id="KW-0804">Transcription</keyword>
<feature type="domain" description="HTH tetR-type" evidence="5">
    <location>
        <begin position="4"/>
        <end position="64"/>
    </location>
</feature>
<dbReference type="GO" id="GO:0003700">
    <property type="term" value="F:DNA-binding transcription factor activity"/>
    <property type="evidence" value="ECO:0007669"/>
    <property type="project" value="TreeGrafter"/>
</dbReference>
<accession>A0A370WU63</accession>
<evidence type="ECO:0000256" key="4">
    <source>
        <dbReference type="PROSITE-ProRule" id="PRU00335"/>
    </source>
</evidence>
<keyword evidence="2 4" id="KW-0238">DNA-binding</keyword>
<dbReference type="InterPro" id="IPR025996">
    <property type="entry name" value="MT1864/Rv1816-like_C"/>
</dbReference>
<dbReference type="PANTHER" id="PTHR30055:SF234">
    <property type="entry name" value="HTH-TYPE TRANSCRIPTIONAL REGULATOR BETI"/>
    <property type="match status" value="1"/>
</dbReference>
<evidence type="ECO:0000256" key="1">
    <source>
        <dbReference type="ARBA" id="ARBA00023015"/>
    </source>
</evidence>
<dbReference type="SUPFAM" id="SSF48498">
    <property type="entry name" value="Tetracyclin repressor-like, C-terminal domain"/>
    <property type="match status" value="1"/>
</dbReference>
<dbReference type="InterPro" id="IPR050109">
    <property type="entry name" value="HTH-type_TetR-like_transc_reg"/>
</dbReference>
<dbReference type="Pfam" id="PF13305">
    <property type="entry name" value="TetR_C_33"/>
    <property type="match status" value="1"/>
</dbReference>
<dbReference type="Gene3D" id="1.10.357.10">
    <property type="entry name" value="Tetracycline Repressor, domain 2"/>
    <property type="match status" value="1"/>
</dbReference>
<proteinExistence type="predicted"/>
<evidence type="ECO:0000259" key="5">
    <source>
        <dbReference type="PROSITE" id="PS50977"/>
    </source>
</evidence>
<dbReference type="Pfam" id="PF00440">
    <property type="entry name" value="TetR_N"/>
    <property type="match status" value="1"/>
</dbReference>
<organism evidence="6 7">
    <name type="scientific">Dyella monticola</name>
    <dbReference type="NCBI Taxonomy" id="1927958"/>
    <lineage>
        <taxon>Bacteria</taxon>
        <taxon>Pseudomonadati</taxon>
        <taxon>Pseudomonadota</taxon>
        <taxon>Gammaproteobacteria</taxon>
        <taxon>Lysobacterales</taxon>
        <taxon>Rhodanobacteraceae</taxon>
        <taxon>Dyella</taxon>
    </lineage>
</organism>
<sequence>MPLSTTADKIACAARELLEKEGAEAVSMRRVAGMIGMTPMAIYRHYPDREALLNAVANTGFEELTRSLKRRRFRGTLETRLVHMANVYLDHALENPRLFELMFLRKREGARVYPQDFKSRLSPTANQMADLVEEGMACGELRQDDLWEIVFEMGAMSHGLIMLYLGGRVALSPDQFRAFYQRSFRRYIHGILA</sequence>
<evidence type="ECO:0000256" key="2">
    <source>
        <dbReference type="ARBA" id="ARBA00023125"/>
    </source>
</evidence>
<evidence type="ECO:0000313" key="6">
    <source>
        <dbReference type="EMBL" id="RDS79683.1"/>
    </source>
</evidence>